<sequence>MNQQPDGPVARFPSGAALGRTEGALNVWRGLPYALPPGGDLRWRPPVPVPDRADLFDATAFGLACPQPLRRRGSVYECHIEEKGDDCLNLNIWAPKDASDLPVFVWIHGGNLLRGAGSEALTDGAALARRGQVVVTINYRLNVHGYLAHPHLSAESPDGVSGNYGLLDQIAALQWVQRNIAAVGGDPDNVTVAGESAGALSVYYLLCAPAARGLFARAIAQSGHICSAQHLKEDRHGMGSGEAAGERLLAALGAISIDDLRRRDPQELSLAADAAGFAAQGVVDGLILPDQPLTLFRTGQTAPVPLLAGWNAREIPTLEFLRPPVPASPAEYERIIRARYGDLADRFLARYPADDPARSGDAAAGDALFGWTVLAAAKAQVANGRPAHVYFFDHGYPEADARDLHAFHAAELPYVFDTMRQSPPAWPKAPDTEEEAALTRIIGDYWTAFTRDGTPTAEGAPDWPPYADRGAILHIADRPLVRRDLFPGMYELVEEDFARRRATGTTPWNWLVGTAAPRPAGADART</sequence>
<keyword evidence="3" id="KW-1185">Reference proteome</keyword>
<dbReference type="Pfam" id="PF00135">
    <property type="entry name" value="COesterase"/>
    <property type="match status" value="1"/>
</dbReference>
<feature type="domain" description="Carboxylesterase type B" evidence="1">
    <location>
        <begin position="19"/>
        <end position="482"/>
    </location>
</feature>
<accession>A0A917EK07</accession>
<gene>
    <name evidence="2" type="ORF">GCM10011360_43080</name>
</gene>
<dbReference type="RefSeq" id="WP_188479789.1">
    <property type="nucleotide sequence ID" value="NZ_BMFJ01000004.1"/>
</dbReference>
<organism evidence="2 3">
    <name type="scientific">Primorskyibacter flagellatus</name>
    <dbReference type="NCBI Taxonomy" id="1387277"/>
    <lineage>
        <taxon>Bacteria</taxon>
        <taxon>Pseudomonadati</taxon>
        <taxon>Pseudomonadota</taxon>
        <taxon>Alphaproteobacteria</taxon>
        <taxon>Rhodobacterales</taxon>
        <taxon>Roseobacteraceae</taxon>
        <taxon>Primorskyibacter</taxon>
    </lineage>
</organism>
<evidence type="ECO:0000313" key="2">
    <source>
        <dbReference type="EMBL" id="GGE51512.1"/>
    </source>
</evidence>
<keyword evidence="2" id="KW-0378">Hydrolase</keyword>
<proteinExistence type="predicted"/>
<protein>
    <submittedName>
        <fullName evidence="2">Carboxylic ester hydrolase</fullName>
    </submittedName>
</protein>
<reference evidence="3" key="1">
    <citation type="journal article" date="2019" name="Int. J. Syst. Evol. Microbiol.">
        <title>The Global Catalogue of Microorganisms (GCM) 10K type strain sequencing project: providing services to taxonomists for standard genome sequencing and annotation.</title>
        <authorList>
            <consortium name="The Broad Institute Genomics Platform"/>
            <consortium name="The Broad Institute Genome Sequencing Center for Infectious Disease"/>
            <person name="Wu L."/>
            <person name="Ma J."/>
        </authorList>
    </citation>
    <scope>NUCLEOTIDE SEQUENCE [LARGE SCALE GENOMIC DNA]</scope>
    <source>
        <strain evidence="3">CGMCC 1.12664</strain>
    </source>
</reference>
<dbReference type="Proteomes" id="UP000612855">
    <property type="component" value="Unassembled WGS sequence"/>
</dbReference>
<dbReference type="GO" id="GO:0016787">
    <property type="term" value="F:hydrolase activity"/>
    <property type="evidence" value="ECO:0007669"/>
    <property type="project" value="UniProtKB-KW"/>
</dbReference>
<evidence type="ECO:0000259" key="1">
    <source>
        <dbReference type="Pfam" id="PF00135"/>
    </source>
</evidence>
<dbReference type="InterPro" id="IPR050309">
    <property type="entry name" value="Type-B_Carboxylest/Lipase"/>
</dbReference>
<dbReference type="SUPFAM" id="SSF53474">
    <property type="entry name" value="alpha/beta-Hydrolases"/>
    <property type="match status" value="1"/>
</dbReference>
<evidence type="ECO:0000313" key="3">
    <source>
        <dbReference type="Proteomes" id="UP000612855"/>
    </source>
</evidence>
<dbReference type="InterPro" id="IPR002018">
    <property type="entry name" value="CarbesteraseB"/>
</dbReference>
<dbReference type="InterPro" id="IPR029058">
    <property type="entry name" value="AB_hydrolase_fold"/>
</dbReference>
<dbReference type="EMBL" id="BMFJ01000004">
    <property type="protein sequence ID" value="GGE51512.1"/>
    <property type="molecule type" value="Genomic_DNA"/>
</dbReference>
<name>A0A917EK07_9RHOB</name>
<dbReference type="PANTHER" id="PTHR11559">
    <property type="entry name" value="CARBOXYLESTERASE"/>
    <property type="match status" value="1"/>
</dbReference>
<comment type="caution">
    <text evidence="2">The sequence shown here is derived from an EMBL/GenBank/DDBJ whole genome shotgun (WGS) entry which is preliminary data.</text>
</comment>
<dbReference type="Gene3D" id="3.40.50.1820">
    <property type="entry name" value="alpha/beta hydrolase"/>
    <property type="match status" value="1"/>
</dbReference>
<dbReference type="AlphaFoldDB" id="A0A917EK07"/>